<evidence type="ECO:0000256" key="6">
    <source>
        <dbReference type="ARBA" id="ARBA00038411"/>
    </source>
</evidence>
<evidence type="ECO:0000256" key="5">
    <source>
        <dbReference type="ARBA" id="ARBA00023273"/>
    </source>
</evidence>
<keyword evidence="4" id="KW-0206">Cytoskeleton</keyword>
<dbReference type="PANTHER" id="PTHR12968">
    <property type="entry name" value="B9 DOMAIN-CONTAINING"/>
    <property type="match status" value="1"/>
</dbReference>
<dbReference type="InterPro" id="IPR010796">
    <property type="entry name" value="C2_B9-type_dom"/>
</dbReference>
<comment type="subcellular location">
    <subcellularLocation>
        <location evidence="1">Cytoplasm</location>
        <location evidence="1">Cytoskeleton</location>
        <location evidence="1">Cilium basal body</location>
    </subcellularLocation>
</comment>
<name>A0A1Y2HL38_9FUNG</name>
<reference evidence="8 9" key="1">
    <citation type="submission" date="2016-07" db="EMBL/GenBank/DDBJ databases">
        <title>Pervasive Adenine N6-methylation of Active Genes in Fungi.</title>
        <authorList>
            <consortium name="DOE Joint Genome Institute"/>
            <person name="Mondo S.J."/>
            <person name="Dannebaum R.O."/>
            <person name="Kuo R.C."/>
            <person name="Labutti K."/>
            <person name="Haridas S."/>
            <person name="Kuo A."/>
            <person name="Salamov A."/>
            <person name="Ahrendt S.R."/>
            <person name="Lipzen A."/>
            <person name="Sullivan W."/>
            <person name="Andreopoulos W.B."/>
            <person name="Clum A."/>
            <person name="Lindquist E."/>
            <person name="Daum C."/>
            <person name="Ramamoorthy G.K."/>
            <person name="Gryganskyi A."/>
            <person name="Culley D."/>
            <person name="Magnuson J.K."/>
            <person name="James T.Y."/>
            <person name="O'Malley M.A."/>
            <person name="Stajich J.E."/>
            <person name="Spatafora J.W."/>
            <person name="Visel A."/>
            <person name="Grigoriev I.V."/>
        </authorList>
    </citation>
    <scope>NUCLEOTIDE SEQUENCE [LARGE SCALE GENOMIC DNA]</scope>
    <source>
        <strain evidence="8 9">PL171</strain>
    </source>
</reference>
<dbReference type="OrthoDB" id="431939at2759"/>
<accession>A0A1Y2HL38</accession>
<evidence type="ECO:0000313" key="8">
    <source>
        <dbReference type="EMBL" id="ORZ33812.1"/>
    </source>
</evidence>
<dbReference type="Pfam" id="PF07162">
    <property type="entry name" value="B9-C2"/>
    <property type="match status" value="1"/>
</dbReference>
<comment type="caution">
    <text evidence="8">The sequence shown here is derived from an EMBL/GenBank/DDBJ whole genome shotgun (WGS) entry which is preliminary data.</text>
</comment>
<evidence type="ECO:0000256" key="1">
    <source>
        <dbReference type="ARBA" id="ARBA00004120"/>
    </source>
</evidence>
<keyword evidence="5" id="KW-0966">Cell projection</keyword>
<dbReference type="AlphaFoldDB" id="A0A1Y2HL38"/>
<evidence type="ECO:0000256" key="3">
    <source>
        <dbReference type="ARBA" id="ARBA00022794"/>
    </source>
</evidence>
<dbReference type="GO" id="GO:0036038">
    <property type="term" value="C:MKS complex"/>
    <property type="evidence" value="ECO:0007669"/>
    <property type="project" value="TreeGrafter"/>
</dbReference>
<evidence type="ECO:0000256" key="7">
    <source>
        <dbReference type="ARBA" id="ARBA00039274"/>
    </source>
</evidence>
<dbReference type="STRING" id="765915.A0A1Y2HL38"/>
<dbReference type="PANTHER" id="PTHR12968:SF1">
    <property type="entry name" value="B9 DOMAIN-CONTAINING PROTEIN 1"/>
    <property type="match status" value="1"/>
</dbReference>
<dbReference type="EMBL" id="MCFL01000033">
    <property type="protein sequence ID" value="ORZ33812.1"/>
    <property type="molecule type" value="Genomic_DNA"/>
</dbReference>
<keyword evidence="9" id="KW-1185">Reference proteome</keyword>
<dbReference type="GO" id="GO:0060271">
    <property type="term" value="P:cilium assembly"/>
    <property type="evidence" value="ECO:0007669"/>
    <property type="project" value="TreeGrafter"/>
</dbReference>
<sequence>MQQPTATHSSTPPNAFTVHVSGVLESCTSAHPGALFATLFLLVGQHWQGFNIQLQMVTQLVAPTHDPGPPIVTWSYPFSASWYTSSPSGWPQLLVSVYGVDSARAGGDVLVGYAHVLLPRHAGTHSVCAPMFVPEAAASCTAWAVVEEGGWAGRTGGAGFGAGVWKWASNRQAWQVGRKVWSS</sequence>
<comment type="similarity">
    <text evidence="6">Belongs to the B9D family.</text>
</comment>
<evidence type="ECO:0000313" key="9">
    <source>
        <dbReference type="Proteomes" id="UP000193411"/>
    </source>
</evidence>
<evidence type="ECO:0000256" key="4">
    <source>
        <dbReference type="ARBA" id="ARBA00023212"/>
    </source>
</evidence>
<evidence type="ECO:0000256" key="2">
    <source>
        <dbReference type="ARBA" id="ARBA00022490"/>
    </source>
</evidence>
<dbReference type="PROSITE" id="PS51381">
    <property type="entry name" value="C2_B9"/>
    <property type="match status" value="1"/>
</dbReference>
<protein>
    <recommendedName>
        <fullName evidence="7">B9 domain-containing protein 1</fullName>
    </recommendedName>
</protein>
<keyword evidence="2" id="KW-0963">Cytoplasm</keyword>
<proteinExistence type="inferred from homology"/>
<keyword evidence="3" id="KW-0970">Cilium biogenesis/degradation</keyword>
<gene>
    <name evidence="8" type="ORF">BCR44DRAFT_1191191</name>
</gene>
<organism evidence="8 9">
    <name type="scientific">Catenaria anguillulae PL171</name>
    <dbReference type="NCBI Taxonomy" id="765915"/>
    <lineage>
        <taxon>Eukaryota</taxon>
        <taxon>Fungi</taxon>
        <taxon>Fungi incertae sedis</taxon>
        <taxon>Blastocladiomycota</taxon>
        <taxon>Blastocladiomycetes</taxon>
        <taxon>Blastocladiales</taxon>
        <taxon>Catenariaceae</taxon>
        <taxon>Catenaria</taxon>
    </lineage>
</organism>
<dbReference type="Proteomes" id="UP000193411">
    <property type="component" value="Unassembled WGS sequence"/>
</dbReference>